<accession>A0AAV3EHX0</accession>
<dbReference type="CDD" id="cd10033">
    <property type="entry name" value="UDG_like"/>
    <property type="match status" value="1"/>
</dbReference>
<keyword evidence="2" id="KW-0326">Glycosidase</keyword>
<dbReference type="Proteomes" id="UP000004274">
    <property type="component" value="Unassembled WGS sequence"/>
</dbReference>
<protein>
    <submittedName>
        <fullName evidence="2">Uracil-DNA glycosylase family protein</fullName>
        <ecNumber evidence="2">3.2.2.-</ecNumber>
    </submittedName>
</protein>
<gene>
    <name evidence="2" type="ORF">HMPREF9960_0346</name>
</gene>
<dbReference type="InterPro" id="IPR005122">
    <property type="entry name" value="Uracil-DNA_glycosylase-like"/>
</dbReference>
<dbReference type="SMART" id="SM00986">
    <property type="entry name" value="UDG"/>
    <property type="match status" value="1"/>
</dbReference>
<dbReference type="EC" id="3.2.2.-" evidence="2"/>
<name>A0AAV3EHX0_STRCR</name>
<feature type="domain" description="Uracil-DNA glycosylase-like" evidence="1">
    <location>
        <begin position="28"/>
        <end position="186"/>
    </location>
</feature>
<proteinExistence type="predicted"/>
<reference evidence="2 3" key="1">
    <citation type="submission" date="2011-05" db="EMBL/GenBank/DDBJ databases">
        <authorList>
            <person name="Durkin A.S."/>
            <person name="McCorrison J."/>
            <person name="Torralba M."/>
            <person name="Gillis M."/>
            <person name="Methe B."/>
            <person name="Sutton G."/>
            <person name="Nelson K.E."/>
        </authorList>
    </citation>
    <scope>NUCLEOTIDE SEQUENCE [LARGE SCALE GENOMIC DNA]</scope>
    <source>
        <strain evidence="2 3">ATCC 51100</strain>
    </source>
</reference>
<dbReference type="InterPro" id="IPR047124">
    <property type="entry name" value="HI_0220.2"/>
</dbReference>
<comment type="caution">
    <text evidence="2">The sequence shown here is derived from an EMBL/GenBank/DDBJ whole genome shotgun (WGS) entry which is preliminary data.</text>
</comment>
<dbReference type="GO" id="GO:0016798">
    <property type="term" value="F:hydrolase activity, acting on glycosyl bonds"/>
    <property type="evidence" value="ECO:0007669"/>
    <property type="project" value="UniProtKB-KW"/>
</dbReference>
<dbReference type="InterPro" id="IPR036895">
    <property type="entry name" value="Uracil-DNA_glycosylase-like_sf"/>
</dbReference>
<evidence type="ECO:0000313" key="2">
    <source>
        <dbReference type="EMBL" id="EGU69255.1"/>
    </source>
</evidence>
<dbReference type="EMBL" id="AFUE01000001">
    <property type="protein sequence ID" value="EGU69255.1"/>
    <property type="molecule type" value="Genomic_DNA"/>
</dbReference>
<dbReference type="PANTHER" id="PTHR42160">
    <property type="entry name" value="URACIL-DNA GLYCOSYLASE SUPERFAMILY PROTEIN"/>
    <property type="match status" value="1"/>
</dbReference>
<dbReference type="SUPFAM" id="SSF52141">
    <property type="entry name" value="Uracil-DNA glycosylase-like"/>
    <property type="match status" value="1"/>
</dbReference>
<sequence>MMQTIEDITKSIIADPQNKAFTEQGLTPLFAAPKNARINIVGQAPGLKTQQAGLYWKDKSGDRLREWLGVDEETFYQSGYFAVLPMDFYFPGHGKSGDLPPRKGFVEKWHQPILELLPDIELTILIGQYAQKYYLHQKGNVKLTETVQHYQDYLPDFFPLVHPSPRNQIWMAKNPWFEAEVVPELQALVQKIIHQ</sequence>
<evidence type="ECO:0000313" key="3">
    <source>
        <dbReference type="Proteomes" id="UP000004274"/>
    </source>
</evidence>
<dbReference type="AlphaFoldDB" id="A0AAV3EHX0"/>
<dbReference type="Gene3D" id="3.40.470.10">
    <property type="entry name" value="Uracil-DNA glycosylase-like domain"/>
    <property type="match status" value="1"/>
</dbReference>
<keyword evidence="2" id="KW-0378">Hydrolase</keyword>
<dbReference type="Pfam" id="PF03167">
    <property type="entry name" value="UDG"/>
    <property type="match status" value="1"/>
</dbReference>
<dbReference type="PANTHER" id="PTHR42160:SF1">
    <property type="entry name" value="URACIL-DNA GLYCOSYLASE SUPERFAMILY PROTEIN"/>
    <property type="match status" value="1"/>
</dbReference>
<organism evidence="2 3">
    <name type="scientific">Streptococcus cristatus ATCC 51100</name>
    <dbReference type="NCBI Taxonomy" id="889201"/>
    <lineage>
        <taxon>Bacteria</taxon>
        <taxon>Bacillati</taxon>
        <taxon>Bacillota</taxon>
        <taxon>Bacilli</taxon>
        <taxon>Lactobacillales</taxon>
        <taxon>Streptococcaceae</taxon>
        <taxon>Streptococcus</taxon>
    </lineage>
</organism>
<evidence type="ECO:0000259" key="1">
    <source>
        <dbReference type="SMART" id="SM00986"/>
    </source>
</evidence>
<dbReference type="SMART" id="SM00987">
    <property type="entry name" value="UreE_C"/>
    <property type="match status" value="1"/>
</dbReference>